<proteinExistence type="inferred from homology"/>
<dbReference type="InterPro" id="IPR033870">
    <property type="entry name" value="FatB"/>
</dbReference>
<evidence type="ECO:0000256" key="4">
    <source>
        <dbReference type="ARBA" id="ARBA00022496"/>
    </source>
</evidence>
<dbReference type="AlphaFoldDB" id="A9BRT4"/>
<sequence>MPQKPMFELPGNTAITVKMNTMNANHSRRRILAKMGQGLGVLVTLPLAAQMSHAQTAAAGKTVTVPHAKGEVQVPFKPVRVLVFELAALDTLQALGGEVRGVPEFKMPPLLARYADAKYARIGSLFEPDYESIKALSPDLIIVGGRSEAKYKELSRFAPVLDLSVSDQHQMADIYRNIRTLGAVYGLQDKAEAEVRSVEQAITALHGKAQDAGKGLVLLTSGGKLSAYGPGSRFGMLHDVFGVKPAIDNLTVARHGQVVSFEFLLKTNPDWLFVIDRDVAIGQDGKTAQQLLDNPLVRATKAWRGKQVVYLNAANWYTLSNAGPGALKANIQQLSDAFTRT</sequence>
<comment type="subcellular location">
    <subcellularLocation>
        <location evidence="1">Cell envelope</location>
    </subcellularLocation>
</comment>
<dbReference type="InterPro" id="IPR002491">
    <property type="entry name" value="ABC_transptr_periplasmic_BD"/>
</dbReference>
<keyword evidence="4" id="KW-0406">Ion transport</keyword>
<dbReference type="SUPFAM" id="SSF53807">
    <property type="entry name" value="Helical backbone' metal receptor"/>
    <property type="match status" value="1"/>
</dbReference>
<dbReference type="KEGG" id="dac:Daci_1005"/>
<evidence type="ECO:0000256" key="5">
    <source>
        <dbReference type="ARBA" id="ARBA00022729"/>
    </source>
</evidence>
<gene>
    <name evidence="7" type="ordered locus">Daci_1005</name>
</gene>
<evidence type="ECO:0000313" key="7">
    <source>
        <dbReference type="EMBL" id="ABX33651.1"/>
    </source>
</evidence>
<dbReference type="PANTHER" id="PTHR30532">
    <property type="entry name" value="IRON III DICITRATE-BINDING PERIPLASMIC PROTEIN"/>
    <property type="match status" value="1"/>
</dbReference>
<name>A9BRT4_DELAS</name>
<evidence type="ECO:0000256" key="1">
    <source>
        <dbReference type="ARBA" id="ARBA00004196"/>
    </source>
</evidence>
<keyword evidence="4" id="KW-0410">Iron transport</keyword>
<dbReference type="HOGENOM" id="CLU_038034_3_1_4"/>
<dbReference type="STRING" id="398578.Daci_1005"/>
<dbReference type="PANTHER" id="PTHR30532:SF28">
    <property type="entry name" value="PETROBACTIN-BINDING PROTEIN YCLQ"/>
    <property type="match status" value="1"/>
</dbReference>
<dbReference type="Pfam" id="PF01497">
    <property type="entry name" value="Peripla_BP_2"/>
    <property type="match status" value="1"/>
</dbReference>
<organism evidence="7 8">
    <name type="scientific">Delftia acidovorans (strain DSM 14801 / SPH-1)</name>
    <dbReference type="NCBI Taxonomy" id="398578"/>
    <lineage>
        <taxon>Bacteria</taxon>
        <taxon>Pseudomonadati</taxon>
        <taxon>Pseudomonadota</taxon>
        <taxon>Betaproteobacteria</taxon>
        <taxon>Burkholderiales</taxon>
        <taxon>Comamonadaceae</taxon>
        <taxon>Delftia</taxon>
    </lineage>
</organism>
<keyword evidence="4" id="KW-0408">Iron</keyword>
<dbReference type="PROSITE" id="PS50983">
    <property type="entry name" value="FE_B12_PBP"/>
    <property type="match status" value="1"/>
</dbReference>
<dbReference type="CDD" id="cd01140">
    <property type="entry name" value="FatB"/>
    <property type="match status" value="1"/>
</dbReference>
<dbReference type="Proteomes" id="UP000000784">
    <property type="component" value="Chromosome"/>
</dbReference>
<reference evidence="7 8" key="1">
    <citation type="journal article" date="2004" name="Appl. Environ. Microbiol.">
        <title>Mineralization of individual congeners of linear alkylbenzenesulfonate by defined pairs of heterotrophic bacteria.</title>
        <authorList>
            <person name="Schleheck D."/>
            <person name="Knepper T.P."/>
            <person name="Fischer K."/>
            <person name="Cook A.M."/>
        </authorList>
    </citation>
    <scope>NUCLEOTIDE SEQUENCE [LARGE SCALE GENOMIC DNA]</scope>
    <source>
        <strain evidence="8">DSM 14801 / SPH-1</strain>
    </source>
</reference>
<keyword evidence="8" id="KW-1185">Reference proteome</keyword>
<dbReference type="InterPro" id="IPR051313">
    <property type="entry name" value="Bact_iron-sidero_bind"/>
</dbReference>
<dbReference type="GO" id="GO:0030288">
    <property type="term" value="C:outer membrane-bounded periplasmic space"/>
    <property type="evidence" value="ECO:0007669"/>
    <property type="project" value="TreeGrafter"/>
</dbReference>
<evidence type="ECO:0000259" key="6">
    <source>
        <dbReference type="PROSITE" id="PS50983"/>
    </source>
</evidence>
<evidence type="ECO:0000256" key="3">
    <source>
        <dbReference type="ARBA" id="ARBA00022448"/>
    </source>
</evidence>
<evidence type="ECO:0000256" key="2">
    <source>
        <dbReference type="ARBA" id="ARBA00008814"/>
    </source>
</evidence>
<feature type="domain" description="Fe/B12 periplasmic-binding" evidence="6">
    <location>
        <begin position="80"/>
        <end position="341"/>
    </location>
</feature>
<dbReference type="EMBL" id="CP000884">
    <property type="protein sequence ID" value="ABX33651.1"/>
    <property type="molecule type" value="Genomic_DNA"/>
</dbReference>
<evidence type="ECO:0000313" key="8">
    <source>
        <dbReference type="Proteomes" id="UP000000784"/>
    </source>
</evidence>
<dbReference type="eggNOG" id="COG4607">
    <property type="taxonomic scope" value="Bacteria"/>
</dbReference>
<dbReference type="Gene3D" id="3.40.50.1980">
    <property type="entry name" value="Nitrogenase molybdenum iron protein domain"/>
    <property type="match status" value="2"/>
</dbReference>
<keyword evidence="5" id="KW-0732">Signal</keyword>
<dbReference type="GO" id="GO:1901678">
    <property type="term" value="P:iron coordination entity transport"/>
    <property type="evidence" value="ECO:0007669"/>
    <property type="project" value="UniProtKB-ARBA"/>
</dbReference>
<protein>
    <submittedName>
        <fullName evidence="7">Periplasmic binding protein</fullName>
    </submittedName>
</protein>
<comment type="similarity">
    <text evidence="2">Belongs to the bacterial solute-binding protein 8 family.</text>
</comment>
<accession>A9BRT4</accession>
<reference evidence="8" key="2">
    <citation type="submission" date="2007-11" db="EMBL/GenBank/DDBJ databases">
        <title>Complete sequence of Delftia acidovorans DSM 14801 / SPH-1.</title>
        <authorList>
            <person name="Copeland A."/>
            <person name="Lucas S."/>
            <person name="Lapidus A."/>
            <person name="Barry K."/>
            <person name="Glavina del Rio T."/>
            <person name="Dalin E."/>
            <person name="Tice H."/>
            <person name="Pitluck S."/>
            <person name="Lowry S."/>
            <person name="Clum A."/>
            <person name="Schmutz J."/>
            <person name="Larimer F."/>
            <person name="Land M."/>
            <person name="Hauser L."/>
            <person name="Kyrpides N."/>
            <person name="Kim E."/>
            <person name="Schleheck D."/>
            <person name="Richardson P."/>
        </authorList>
    </citation>
    <scope>NUCLEOTIDE SEQUENCE [LARGE SCALE GENOMIC DNA]</scope>
    <source>
        <strain evidence="8">DSM 14801 / SPH-1</strain>
    </source>
</reference>
<keyword evidence="3" id="KW-0813">Transport</keyword>